<dbReference type="InterPro" id="IPR002577">
    <property type="entry name" value="HTH_HxlR"/>
</dbReference>
<comment type="caution">
    <text evidence="5">The sequence shown here is derived from an EMBL/GenBank/DDBJ whole genome shotgun (WGS) entry which is preliminary data.</text>
</comment>
<dbReference type="RefSeq" id="WP_275710114.1">
    <property type="nucleotide sequence ID" value="NZ_JAKLTN010000002.1"/>
</dbReference>
<gene>
    <name evidence="5" type="ORF">LZ012_09575</name>
</gene>
<dbReference type="Proteomes" id="UP001165384">
    <property type="component" value="Unassembled WGS sequence"/>
</dbReference>
<dbReference type="PANTHER" id="PTHR33204:SF37">
    <property type="entry name" value="HTH-TYPE TRANSCRIPTIONAL REGULATOR YODB"/>
    <property type="match status" value="1"/>
</dbReference>
<keyword evidence="1" id="KW-0805">Transcription regulation</keyword>
<dbReference type="SUPFAM" id="SSF46785">
    <property type="entry name" value="Winged helix' DNA-binding domain"/>
    <property type="match status" value="1"/>
</dbReference>
<proteinExistence type="predicted"/>
<feature type="domain" description="HTH hxlR-type" evidence="4">
    <location>
        <begin position="25"/>
        <end position="123"/>
    </location>
</feature>
<dbReference type="PANTHER" id="PTHR33204">
    <property type="entry name" value="TRANSCRIPTIONAL REGULATOR, MARR FAMILY"/>
    <property type="match status" value="1"/>
</dbReference>
<evidence type="ECO:0000256" key="3">
    <source>
        <dbReference type="ARBA" id="ARBA00023163"/>
    </source>
</evidence>
<dbReference type="EMBL" id="JAKLTN010000002">
    <property type="protein sequence ID" value="MCG2577241.1"/>
    <property type="molecule type" value="Genomic_DNA"/>
</dbReference>
<evidence type="ECO:0000313" key="5">
    <source>
        <dbReference type="EMBL" id="MCG2577241.1"/>
    </source>
</evidence>
<name>A0ABS9K252_9RHOO</name>
<dbReference type="PROSITE" id="PS51118">
    <property type="entry name" value="HTH_HXLR"/>
    <property type="match status" value="1"/>
</dbReference>
<evidence type="ECO:0000259" key="4">
    <source>
        <dbReference type="PROSITE" id="PS51118"/>
    </source>
</evidence>
<reference evidence="5" key="1">
    <citation type="submission" date="2022-01" db="EMBL/GenBank/DDBJ databases">
        <authorList>
            <person name="Jo J.-H."/>
            <person name="Im W.-T."/>
        </authorList>
    </citation>
    <scope>NUCLEOTIDE SEQUENCE</scope>
    <source>
        <strain evidence="5">XY25</strain>
    </source>
</reference>
<dbReference type="Pfam" id="PF01638">
    <property type="entry name" value="HxlR"/>
    <property type="match status" value="1"/>
</dbReference>
<accession>A0ABS9K252</accession>
<evidence type="ECO:0000313" key="6">
    <source>
        <dbReference type="Proteomes" id="UP001165384"/>
    </source>
</evidence>
<protein>
    <submittedName>
        <fullName evidence="5">Helix-turn-helix transcriptional regulator</fullName>
    </submittedName>
</protein>
<keyword evidence="2" id="KW-0238">DNA-binding</keyword>
<keyword evidence="6" id="KW-1185">Reference proteome</keyword>
<keyword evidence="3" id="KW-0804">Transcription</keyword>
<dbReference type="InterPro" id="IPR036390">
    <property type="entry name" value="WH_DNA-bd_sf"/>
</dbReference>
<dbReference type="Gene3D" id="1.10.10.10">
    <property type="entry name" value="Winged helix-like DNA-binding domain superfamily/Winged helix DNA-binding domain"/>
    <property type="match status" value="1"/>
</dbReference>
<evidence type="ECO:0000256" key="1">
    <source>
        <dbReference type="ARBA" id="ARBA00023015"/>
    </source>
</evidence>
<evidence type="ECO:0000256" key="2">
    <source>
        <dbReference type="ARBA" id="ARBA00023125"/>
    </source>
</evidence>
<sequence>MHNSDETTPRLSDLMRRGELFSEKCPSREVLKHVTSRWGVLLLVALLGGTQRFSDLRRKVNGISEKMLAQTLQWLEGDGFVERISYPVVPPHVEYRLTPLGLEIGLKVEALADWIEVKLPEILAAQRLNDRGNQGNAAGSADRIA</sequence>
<dbReference type="InterPro" id="IPR036388">
    <property type="entry name" value="WH-like_DNA-bd_sf"/>
</dbReference>
<organism evidence="5 6">
    <name type="scientific">Dechloromonas hankyongensis</name>
    <dbReference type="NCBI Taxonomy" id="2908002"/>
    <lineage>
        <taxon>Bacteria</taxon>
        <taxon>Pseudomonadati</taxon>
        <taxon>Pseudomonadota</taxon>
        <taxon>Betaproteobacteria</taxon>
        <taxon>Rhodocyclales</taxon>
        <taxon>Azonexaceae</taxon>
        <taxon>Dechloromonas</taxon>
    </lineage>
</organism>